<dbReference type="RefSeq" id="WP_203148869.1">
    <property type="nucleotide sequence ID" value="NZ_JAEVHL010000054.1"/>
</dbReference>
<comment type="caution">
    <text evidence="1">The sequence shown here is derived from an EMBL/GenBank/DDBJ whole genome shotgun (WGS) entry which is preliminary data.</text>
</comment>
<dbReference type="EMBL" id="JAEVHL010000054">
    <property type="protein sequence ID" value="MBM0276394.1"/>
    <property type="molecule type" value="Genomic_DNA"/>
</dbReference>
<evidence type="ECO:0000313" key="2">
    <source>
        <dbReference type="Proteomes" id="UP000622245"/>
    </source>
</evidence>
<gene>
    <name evidence="1" type="ORF">JM949_13630</name>
</gene>
<sequence length="98" mass="10243">MSAADLIHGCGNDRPGTSELDVIRLMASGVADLADAIESATPAERPRLVAELAGYLGETAARCGWLASVLAHGLDLAGTYADESDYATEHPMTRRGTK</sequence>
<reference evidence="1 2" key="1">
    <citation type="submission" date="2021-01" db="EMBL/GenBank/DDBJ databases">
        <title>Draft genome sequence of Micromonospora sp. strain STR1s_6.</title>
        <authorList>
            <person name="Karlyshev A."/>
            <person name="Jawad R."/>
        </authorList>
    </citation>
    <scope>NUCLEOTIDE SEQUENCE [LARGE SCALE GENOMIC DNA]</scope>
    <source>
        <strain evidence="1 2">STR1S-6</strain>
    </source>
</reference>
<name>A0ABS1YG49_9ACTN</name>
<accession>A0ABS1YG49</accession>
<organism evidence="1 2">
    <name type="scientific">Micromonospora tarensis</name>
    <dbReference type="NCBI Taxonomy" id="2806100"/>
    <lineage>
        <taxon>Bacteria</taxon>
        <taxon>Bacillati</taxon>
        <taxon>Actinomycetota</taxon>
        <taxon>Actinomycetes</taxon>
        <taxon>Micromonosporales</taxon>
        <taxon>Micromonosporaceae</taxon>
        <taxon>Micromonospora</taxon>
    </lineage>
</organism>
<evidence type="ECO:0000313" key="1">
    <source>
        <dbReference type="EMBL" id="MBM0276394.1"/>
    </source>
</evidence>
<protein>
    <submittedName>
        <fullName evidence="1">Uncharacterized protein</fullName>
    </submittedName>
</protein>
<keyword evidence="2" id="KW-1185">Reference proteome</keyword>
<proteinExistence type="predicted"/>
<dbReference type="Proteomes" id="UP000622245">
    <property type="component" value="Unassembled WGS sequence"/>
</dbReference>